<dbReference type="Proteomes" id="UP000256952">
    <property type="component" value="Chromosome CBM2613_b"/>
</dbReference>
<name>A0A375E874_9BURK</name>
<comment type="caution">
    <text evidence="2">The sequence shown here is derived from an EMBL/GenBank/DDBJ whole genome shotgun (WGS) entry which is preliminary data.</text>
</comment>
<dbReference type="AlphaFoldDB" id="A0A375E874"/>
<feature type="region of interest" description="Disordered" evidence="1">
    <location>
        <begin position="1"/>
        <end position="26"/>
    </location>
</feature>
<dbReference type="EMBL" id="OFTH01000038">
    <property type="protein sequence ID" value="SOZ69112.1"/>
    <property type="molecule type" value="Genomic_DNA"/>
</dbReference>
<protein>
    <submittedName>
        <fullName evidence="2">Uncharacterized protein</fullName>
    </submittedName>
</protein>
<organism evidence="2">
    <name type="scientific">Cupriavidus taiwanensis</name>
    <dbReference type="NCBI Taxonomy" id="164546"/>
    <lineage>
        <taxon>Bacteria</taxon>
        <taxon>Pseudomonadati</taxon>
        <taxon>Pseudomonadota</taxon>
        <taxon>Betaproteobacteria</taxon>
        <taxon>Burkholderiales</taxon>
        <taxon>Burkholderiaceae</taxon>
        <taxon>Cupriavidus</taxon>
    </lineage>
</organism>
<gene>
    <name evidence="2" type="ORF">CBM2613_B130009</name>
</gene>
<sequence length="67" mass="6815">MPAAVASNAPSTGTHPNALTRDTGATPKAALLSIQISPAPHRDWFVSPHPGATPFLSDGAKTLPPGF</sequence>
<evidence type="ECO:0000313" key="2">
    <source>
        <dbReference type="EMBL" id="SOZ69112.1"/>
    </source>
</evidence>
<feature type="compositionally biased region" description="Polar residues" evidence="1">
    <location>
        <begin position="8"/>
        <end position="17"/>
    </location>
</feature>
<proteinExistence type="predicted"/>
<evidence type="ECO:0000256" key="1">
    <source>
        <dbReference type="SAM" id="MobiDB-lite"/>
    </source>
</evidence>
<reference evidence="2" key="1">
    <citation type="submission" date="2018-01" db="EMBL/GenBank/DDBJ databases">
        <authorList>
            <person name="Clerissi C."/>
        </authorList>
    </citation>
    <scope>NUCLEOTIDE SEQUENCE</scope>
    <source>
        <strain evidence="2">Cupriavidus taiwanensis STM 8556</strain>
    </source>
</reference>
<accession>A0A375E874</accession>